<dbReference type="GO" id="GO:0016616">
    <property type="term" value="F:oxidoreductase activity, acting on the CH-OH group of donors, NAD or NADP as acceptor"/>
    <property type="evidence" value="ECO:0007669"/>
    <property type="project" value="InterPro"/>
</dbReference>
<sequence>MTLGYGFPMGPLKLTDLVGLDVRLSIAEYLAGKRE</sequence>
<dbReference type="Gene3D" id="1.10.1040.10">
    <property type="entry name" value="N-(1-d-carboxylethyl)-l-norvaline Dehydrogenase, domain 2"/>
    <property type="match status" value="1"/>
</dbReference>
<feature type="domain" description="3-hydroxyacyl-CoA dehydrogenase C-terminal" evidence="1">
    <location>
        <begin position="1"/>
        <end position="32"/>
    </location>
</feature>
<name>A0A2S9YW64_9BACT</name>
<dbReference type="InterPro" id="IPR008927">
    <property type="entry name" value="6-PGluconate_DH-like_C_sf"/>
</dbReference>
<dbReference type="SUPFAM" id="SSF48179">
    <property type="entry name" value="6-phosphogluconate dehydrogenase C-terminal domain-like"/>
    <property type="match status" value="1"/>
</dbReference>
<proteinExistence type="predicted"/>
<accession>A0A2S9YW64</accession>
<comment type="caution">
    <text evidence="2">The sequence shown here is derived from an EMBL/GenBank/DDBJ whole genome shotgun (WGS) entry which is preliminary data.</text>
</comment>
<dbReference type="Pfam" id="PF00725">
    <property type="entry name" value="3HCDH"/>
    <property type="match status" value="1"/>
</dbReference>
<dbReference type="InterPro" id="IPR013328">
    <property type="entry name" value="6PGD_dom2"/>
</dbReference>
<dbReference type="GO" id="GO:0006631">
    <property type="term" value="P:fatty acid metabolic process"/>
    <property type="evidence" value="ECO:0007669"/>
    <property type="project" value="InterPro"/>
</dbReference>
<dbReference type="Proteomes" id="UP000238823">
    <property type="component" value="Unassembled WGS sequence"/>
</dbReference>
<evidence type="ECO:0000313" key="2">
    <source>
        <dbReference type="EMBL" id="PRQ09337.1"/>
    </source>
</evidence>
<reference evidence="2 3" key="1">
    <citation type="submission" date="2018-03" db="EMBL/GenBank/DDBJ databases">
        <title>Draft Genome Sequences of the Obligatory Marine Myxobacteria Enhygromyxa salina SWB007.</title>
        <authorList>
            <person name="Poehlein A."/>
            <person name="Moghaddam J.A."/>
            <person name="Harms H."/>
            <person name="Alanjari M."/>
            <person name="Koenig G.M."/>
            <person name="Daniel R."/>
            <person name="Schaeberle T.F."/>
        </authorList>
    </citation>
    <scope>NUCLEOTIDE SEQUENCE [LARGE SCALE GENOMIC DNA]</scope>
    <source>
        <strain evidence="2 3">SWB007</strain>
    </source>
</reference>
<dbReference type="InterPro" id="IPR006108">
    <property type="entry name" value="3HC_DH_C"/>
</dbReference>
<evidence type="ECO:0000313" key="3">
    <source>
        <dbReference type="Proteomes" id="UP000238823"/>
    </source>
</evidence>
<organism evidence="2 3">
    <name type="scientific">Enhygromyxa salina</name>
    <dbReference type="NCBI Taxonomy" id="215803"/>
    <lineage>
        <taxon>Bacteria</taxon>
        <taxon>Pseudomonadati</taxon>
        <taxon>Myxococcota</taxon>
        <taxon>Polyangia</taxon>
        <taxon>Nannocystales</taxon>
        <taxon>Nannocystaceae</taxon>
        <taxon>Enhygromyxa</taxon>
    </lineage>
</organism>
<evidence type="ECO:0000259" key="1">
    <source>
        <dbReference type="Pfam" id="PF00725"/>
    </source>
</evidence>
<gene>
    <name evidence="2" type="ORF">ENSA7_09260</name>
</gene>
<dbReference type="AlphaFoldDB" id="A0A2S9YW64"/>
<dbReference type="EMBL" id="PVNL01000028">
    <property type="protein sequence ID" value="PRQ09337.1"/>
    <property type="molecule type" value="Genomic_DNA"/>
</dbReference>
<protein>
    <submittedName>
        <fullName evidence="2">3-hydroxybutyryl-CoA dehydrogenase</fullName>
    </submittedName>
</protein>